<dbReference type="SUPFAM" id="SSF69318">
    <property type="entry name" value="Integrin alpha N-terminal domain"/>
    <property type="match status" value="1"/>
</dbReference>
<dbReference type="eggNOG" id="COG2723">
    <property type="taxonomic scope" value="Bacteria"/>
</dbReference>
<dbReference type="Gene3D" id="2.60.40.10">
    <property type="entry name" value="Immunoglobulins"/>
    <property type="match status" value="1"/>
</dbReference>
<reference evidence="3" key="2">
    <citation type="submission" date="2010-01" db="EMBL/GenBank/DDBJ databases">
        <title>The complete genome of Conexibacter woesei DSM 14684.</title>
        <authorList>
            <consortium name="US DOE Joint Genome Institute (JGI-PGF)"/>
            <person name="Lucas S."/>
            <person name="Copeland A."/>
            <person name="Lapidus A."/>
            <person name="Glavina del Rio T."/>
            <person name="Dalin E."/>
            <person name="Tice H."/>
            <person name="Bruce D."/>
            <person name="Goodwin L."/>
            <person name="Pitluck S."/>
            <person name="Kyrpides N."/>
            <person name="Mavromatis K."/>
            <person name="Ivanova N."/>
            <person name="Mikhailova N."/>
            <person name="Chertkov O."/>
            <person name="Brettin T."/>
            <person name="Detter J.C."/>
            <person name="Han C."/>
            <person name="Larimer F."/>
            <person name="Land M."/>
            <person name="Hauser L."/>
            <person name="Markowitz V."/>
            <person name="Cheng J.-F."/>
            <person name="Hugenholtz P."/>
            <person name="Woyke T."/>
            <person name="Wu D."/>
            <person name="Pukall R."/>
            <person name="Steenblock K."/>
            <person name="Schneider S."/>
            <person name="Klenk H.-P."/>
            <person name="Eisen J.A."/>
        </authorList>
    </citation>
    <scope>NUCLEOTIDE SEQUENCE [LARGE SCALE GENOMIC DNA]</scope>
    <source>
        <strain evidence="3">DSM 14684 / CIP 108061 / JCM 11494 / NBRC 100937 / ID131577</strain>
    </source>
</reference>
<dbReference type="GO" id="GO:0004553">
    <property type="term" value="F:hydrolase activity, hydrolyzing O-glycosyl compounds"/>
    <property type="evidence" value="ECO:0007669"/>
    <property type="project" value="TreeGrafter"/>
</dbReference>
<dbReference type="InterPro" id="IPR008963">
    <property type="entry name" value="Purple_acid_Pase-like_N"/>
</dbReference>
<proteinExistence type="predicted"/>
<evidence type="ECO:0000313" key="3">
    <source>
        <dbReference type="Proteomes" id="UP000008229"/>
    </source>
</evidence>
<feature type="domain" description="Fibronectin type-III" evidence="1">
    <location>
        <begin position="360"/>
        <end position="457"/>
    </location>
</feature>
<dbReference type="PROSITE" id="PS50853">
    <property type="entry name" value="FN3"/>
    <property type="match status" value="1"/>
</dbReference>
<keyword evidence="3" id="KW-1185">Reference proteome</keyword>
<evidence type="ECO:0000313" key="2">
    <source>
        <dbReference type="EMBL" id="ADB53879.1"/>
    </source>
</evidence>
<dbReference type="GO" id="GO:0003993">
    <property type="term" value="F:acid phosphatase activity"/>
    <property type="evidence" value="ECO:0007669"/>
    <property type="project" value="InterPro"/>
</dbReference>
<protein>
    <recommendedName>
        <fullName evidence="1">Fibronectin type-III domain-containing protein</fullName>
    </recommendedName>
</protein>
<dbReference type="InterPro" id="IPR028994">
    <property type="entry name" value="Integrin_alpha_N"/>
</dbReference>
<dbReference type="AlphaFoldDB" id="D3EZP1"/>
<dbReference type="KEGG" id="cwo:Cwoe_5474"/>
<organism evidence="2 3">
    <name type="scientific">Conexibacter woesei (strain DSM 14684 / CCUG 47730 / CIP 108061 / JCM 11494 / NBRC 100937 / ID131577)</name>
    <dbReference type="NCBI Taxonomy" id="469383"/>
    <lineage>
        <taxon>Bacteria</taxon>
        <taxon>Bacillati</taxon>
        <taxon>Actinomycetota</taxon>
        <taxon>Thermoleophilia</taxon>
        <taxon>Solirubrobacterales</taxon>
        <taxon>Conexibacteraceae</taxon>
        <taxon>Conexibacter</taxon>
    </lineage>
</organism>
<dbReference type="CAZy" id="GH39">
    <property type="family name" value="Glycoside Hydrolase Family 39"/>
</dbReference>
<dbReference type="HOGENOM" id="CLU_358924_0_0_11"/>
<dbReference type="Proteomes" id="UP000008229">
    <property type="component" value="Chromosome"/>
</dbReference>
<reference evidence="2 3" key="1">
    <citation type="journal article" date="2010" name="Stand. Genomic Sci.">
        <title>Complete genome sequence of Conexibacter woesei type strain (ID131577).</title>
        <authorList>
            <person name="Pukall R."/>
            <person name="Lapidus A."/>
            <person name="Glavina Del Rio T."/>
            <person name="Copeland A."/>
            <person name="Tice H."/>
            <person name="Cheng J.-F."/>
            <person name="Lucas S."/>
            <person name="Chen F."/>
            <person name="Nolan M."/>
            <person name="Bruce D."/>
            <person name="Goodwin L."/>
            <person name="Pitluck S."/>
            <person name="Mavromatis K."/>
            <person name="Ivanova N."/>
            <person name="Ovchinnikova G."/>
            <person name="Pati A."/>
            <person name="Chen A."/>
            <person name="Palaniappan K."/>
            <person name="Land M."/>
            <person name="Hauser L."/>
            <person name="Chang Y.-J."/>
            <person name="Jeffries C.D."/>
            <person name="Chain P."/>
            <person name="Meincke L."/>
            <person name="Sims D."/>
            <person name="Brettin T."/>
            <person name="Detter J.C."/>
            <person name="Rohde M."/>
            <person name="Goeker M."/>
            <person name="Bristow J."/>
            <person name="Eisen J.A."/>
            <person name="Markowitz V."/>
            <person name="Kyrpides N.C."/>
            <person name="Klenk H.-P."/>
            <person name="Hugenholtz P."/>
        </authorList>
    </citation>
    <scope>NUCLEOTIDE SEQUENCE [LARGE SCALE GENOMIC DNA]</scope>
    <source>
        <strain evidence="3">DSM 14684 / CIP 108061 / JCM 11494 / NBRC 100937 / ID131577</strain>
    </source>
</reference>
<dbReference type="EMBL" id="CP001854">
    <property type="protein sequence ID" value="ADB53879.1"/>
    <property type="molecule type" value="Genomic_DNA"/>
</dbReference>
<dbReference type="PANTHER" id="PTHR12631:SF10">
    <property type="entry name" value="BETA-XYLOSIDASE-LIKE PROTEIN-RELATED"/>
    <property type="match status" value="1"/>
</dbReference>
<dbReference type="InterPro" id="IPR013783">
    <property type="entry name" value="Ig-like_fold"/>
</dbReference>
<dbReference type="CDD" id="cd00063">
    <property type="entry name" value="FN3"/>
    <property type="match status" value="1"/>
</dbReference>
<dbReference type="InterPro" id="IPR003961">
    <property type="entry name" value="FN3_dom"/>
</dbReference>
<sequence length="780" mass="84446" precursor="true">MHGASRLRRQAVAVVVAIVGIMGAGAVPASAIELMTQSAIAFESGLSNPTQRDAGYRYAGEMGARYLRALVARDTSTVLDRNDPWWGPLDTFVDSARDRDFEPYLTITYKPDTWGGSAPSTMPTVAEFAYFCRFTATKFEGRVRHYSVWNEPNGFFLPDGRGGRTKVPAATYGQFFRACRSEIESVDGSARVYFGELVVGGQTACDYLAGAMHPSIVTRADGLAIHPYQTGSSPTTRLPERCRGIGRLQDWNDQASALGASFRTPAGGQVPLMVTEFGYCTPETTDCGQAPVDRSEANRASWIASAYDVARGAGVSLFSYYGLVKERPWETWRWDVGIVNWDGTPTPSVEALRVATGIQRPSVTTGDASDVTAAAATLNGSVNPNGLATRSWFEYGTTATYGRSTSRSDVGSGTNTVARNVTIGGLTPNTTYHYRIVAESRAGRTESADRTFRTDDVADLLLRNRTVGDVVLLARSSLITPPEPPFSWLHSYQLQGVGGSESWVPLVGDFDGTNGDDLMLRHRTEGTPVIAYNDGTGRLAWDGSYHGELRGIGGGEEWVPLIGDFGGTSADDLLLRNRYDGSVVTLFKANNRFTWAHSYQLQGVGGSESWVPLVGDFDGTNGDDLMLRHRTEGTPVIAYNDGTGRLAWDGSYHGELRGIGGGEEWVPLIGDFGGTSADDLLLRNRYDGSVVTLFKANNRFTWAHSYQLQGVGGSESWVPLVGDFDGTNGDDLMLRHRTEGTPVIAYNDGTGRLAWDGSYHGELRGIGGSDQWVPLIGRFG</sequence>
<dbReference type="Gene3D" id="3.20.20.80">
    <property type="entry name" value="Glycosidases"/>
    <property type="match status" value="1"/>
</dbReference>
<dbReference type="InterPro" id="IPR017853">
    <property type="entry name" value="GH"/>
</dbReference>
<dbReference type="InterPro" id="IPR051923">
    <property type="entry name" value="Glycosyl_Hydrolase_39"/>
</dbReference>
<dbReference type="SUPFAM" id="SSF51445">
    <property type="entry name" value="(Trans)glycosidases"/>
    <property type="match status" value="1"/>
</dbReference>
<evidence type="ECO:0000259" key="1">
    <source>
        <dbReference type="PROSITE" id="PS50853"/>
    </source>
</evidence>
<gene>
    <name evidence="2" type="ordered locus">Cwoe_5474</name>
</gene>
<dbReference type="STRING" id="469383.Cwoe_5474"/>
<accession>D3EZP1</accession>
<dbReference type="PANTHER" id="PTHR12631">
    <property type="entry name" value="ALPHA-L-IDURONIDASE"/>
    <property type="match status" value="1"/>
</dbReference>
<dbReference type="GO" id="GO:0046872">
    <property type="term" value="F:metal ion binding"/>
    <property type="evidence" value="ECO:0007669"/>
    <property type="project" value="InterPro"/>
</dbReference>
<dbReference type="SUPFAM" id="SSF49363">
    <property type="entry name" value="Purple acid phosphatase, N-terminal domain"/>
    <property type="match status" value="1"/>
</dbReference>
<dbReference type="GO" id="GO:0005975">
    <property type="term" value="P:carbohydrate metabolic process"/>
    <property type="evidence" value="ECO:0007669"/>
    <property type="project" value="UniProtKB-ARBA"/>
</dbReference>
<name>D3EZP1_CONWI</name>